<dbReference type="SUPFAM" id="SSF54928">
    <property type="entry name" value="RNA-binding domain, RBD"/>
    <property type="match status" value="1"/>
</dbReference>
<dbReference type="EMBL" id="JBIMZQ010000002">
    <property type="protein sequence ID" value="KAL3673969.1"/>
    <property type="molecule type" value="Genomic_DNA"/>
</dbReference>
<evidence type="ECO:0000313" key="5">
    <source>
        <dbReference type="EMBL" id="KAL3673969.1"/>
    </source>
</evidence>
<feature type="domain" description="RRM" evidence="4">
    <location>
        <begin position="122"/>
        <end position="200"/>
    </location>
</feature>
<reference evidence="5 6" key="1">
    <citation type="submission" date="2024-09" db="EMBL/GenBank/DDBJ databases">
        <title>Genome sequencing and assembly of Phytophthora oleae, isolate VK10A, causative agent of rot of olive drupes.</title>
        <authorList>
            <person name="Conti Taguali S."/>
            <person name="Riolo M."/>
            <person name="La Spada F."/>
            <person name="Cacciola S.O."/>
            <person name="Dionisio G."/>
        </authorList>
    </citation>
    <scope>NUCLEOTIDE SEQUENCE [LARGE SCALE GENOMIC DNA]</scope>
    <source>
        <strain evidence="5 6">VK10A</strain>
    </source>
</reference>
<feature type="compositionally biased region" description="Basic and acidic residues" evidence="2">
    <location>
        <begin position="241"/>
        <end position="289"/>
    </location>
</feature>
<keyword evidence="3" id="KW-0732">Signal</keyword>
<evidence type="ECO:0000259" key="4">
    <source>
        <dbReference type="PROSITE" id="PS50102"/>
    </source>
</evidence>
<proteinExistence type="predicted"/>
<dbReference type="GO" id="GO:0003723">
    <property type="term" value="F:RNA binding"/>
    <property type="evidence" value="ECO:0007669"/>
    <property type="project" value="UniProtKB-UniRule"/>
</dbReference>
<dbReference type="SMART" id="SM00361">
    <property type="entry name" value="RRM_1"/>
    <property type="match status" value="1"/>
</dbReference>
<feature type="compositionally biased region" description="Basic and acidic residues" evidence="2">
    <location>
        <begin position="72"/>
        <end position="101"/>
    </location>
</feature>
<organism evidence="5 6">
    <name type="scientific">Phytophthora oleae</name>
    <dbReference type="NCBI Taxonomy" id="2107226"/>
    <lineage>
        <taxon>Eukaryota</taxon>
        <taxon>Sar</taxon>
        <taxon>Stramenopiles</taxon>
        <taxon>Oomycota</taxon>
        <taxon>Peronosporomycetes</taxon>
        <taxon>Peronosporales</taxon>
        <taxon>Peronosporaceae</taxon>
        <taxon>Phytophthora</taxon>
    </lineage>
</organism>
<dbReference type="InterPro" id="IPR000504">
    <property type="entry name" value="RRM_dom"/>
</dbReference>
<name>A0ABD3G9Z7_9STRA</name>
<dbReference type="Proteomes" id="UP001632037">
    <property type="component" value="Unassembled WGS sequence"/>
</dbReference>
<keyword evidence="6" id="KW-1185">Reference proteome</keyword>
<dbReference type="PANTHER" id="PTHR48034">
    <property type="entry name" value="TRANSFORMER-2 SEX-DETERMINING PROTEIN-RELATED"/>
    <property type="match status" value="1"/>
</dbReference>
<evidence type="ECO:0000256" key="3">
    <source>
        <dbReference type="SAM" id="SignalP"/>
    </source>
</evidence>
<comment type="caution">
    <text evidence="5">The sequence shown here is derived from an EMBL/GenBank/DDBJ whole genome shotgun (WGS) entry which is preliminary data.</text>
</comment>
<dbReference type="CDD" id="cd00590">
    <property type="entry name" value="RRM_SF"/>
    <property type="match status" value="1"/>
</dbReference>
<dbReference type="InterPro" id="IPR012677">
    <property type="entry name" value="Nucleotide-bd_a/b_plait_sf"/>
</dbReference>
<evidence type="ECO:0000256" key="2">
    <source>
        <dbReference type="SAM" id="MobiDB-lite"/>
    </source>
</evidence>
<dbReference type="InterPro" id="IPR050441">
    <property type="entry name" value="RBM"/>
</dbReference>
<dbReference type="SMART" id="SM00360">
    <property type="entry name" value="RRM"/>
    <property type="match status" value="1"/>
</dbReference>
<dbReference type="Pfam" id="PF00076">
    <property type="entry name" value="RRM_1"/>
    <property type="match status" value="1"/>
</dbReference>
<accession>A0ABD3G9Z7</accession>
<feature type="region of interest" description="Disordered" evidence="2">
    <location>
        <begin position="191"/>
        <end position="289"/>
    </location>
</feature>
<feature type="chain" id="PRO_5044813508" description="RRM domain-containing protein" evidence="3">
    <location>
        <begin position="26"/>
        <end position="289"/>
    </location>
</feature>
<dbReference type="AlphaFoldDB" id="A0ABD3G9Z7"/>
<feature type="region of interest" description="Disordered" evidence="2">
    <location>
        <begin position="47"/>
        <end position="122"/>
    </location>
</feature>
<gene>
    <name evidence="5" type="ORF">V7S43_001654</name>
</gene>
<dbReference type="PROSITE" id="PS50102">
    <property type="entry name" value="RRM"/>
    <property type="match status" value="1"/>
</dbReference>
<evidence type="ECO:0000256" key="1">
    <source>
        <dbReference type="PROSITE-ProRule" id="PRU00176"/>
    </source>
</evidence>
<feature type="signal peptide" evidence="3">
    <location>
        <begin position="1"/>
        <end position="25"/>
    </location>
</feature>
<evidence type="ECO:0000313" key="6">
    <source>
        <dbReference type="Proteomes" id="UP001632037"/>
    </source>
</evidence>
<dbReference type="InterPro" id="IPR003954">
    <property type="entry name" value="RRM_euk-type"/>
</dbReference>
<keyword evidence="1" id="KW-0694">RNA-binding</keyword>
<dbReference type="InterPro" id="IPR035979">
    <property type="entry name" value="RBD_domain_sf"/>
</dbReference>
<sequence>MVGVSRLLVAFHLSPLFLTLHVRHATHPHPLESRSQVSEGATTFAKIPATSIMSDQGSPSPRRSRSRSPSPRADDGEDKKSPNPSDSEDKERNSEERETSRRSRSRSPAKAAAKPDVNNPGNNVYVANLATRVGEQDLQELFAKYGRVDKCEVIVDPVTKESRGFGFVTFEDIRDAEDAVKELNNQEIQGRKIRVEHAKRKRGHEKTPGQYLGPRLASAKYGRDRHSRDRSRDRGRRSRSRDRGGNSRRYDDRDRGRHDDRDRGRGRHDDRDRGRGGYDRDSHDDRRRR</sequence>
<feature type="compositionally biased region" description="Basic and acidic residues" evidence="2">
    <location>
        <begin position="221"/>
        <end position="232"/>
    </location>
</feature>
<dbReference type="Gene3D" id="3.30.70.330">
    <property type="match status" value="1"/>
</dbReference>
<protein>
    <recommendedName>
        <fullName evidence="4">RRM domain-containing protein</fullName>
    </recommendedName>
</protein>